<dbReference type="PANTHER" id="PTHR42939:SF3">
    <property type="entry name" value="ABC TRANSPORTER ATP-BINDING COMPONENT"/>
    <property type="match status" value="1"/>
</dbReference>
<dbReference type="InterPro" id="IPR003593">
    <property type="entry name" value="AAA+_ATPase"/>
</dbReference>
<dbReference type="PATRIC" id="fig|1423734.3.peg.2945"/>
<sequence>MENLLEVRNLKKEFKNEQVLKNINLTIAPNDIVAFIGANGAGKSTTLKTILDITHKDGGMVAFFDDKDLPADVKLKEDVGVVFDACKLPGSLNINEVNLVLKQFFATWNEAQFFELIKEFSLETNKKLKTFSKGMLMKLSIIISLSHDAKLLILDEVTSGLDAYARQEILLKLRTYVAERNGGILLSSHIVADIEEIASRIVILKDGEIILNEAKDDLLANFVMVEVQQDQLDAIDQSQIIIKQRYGEMVKLLMPSKHELPASAQVTDLSLAELGIMVSREGAQ</sequence>
<dbReference type="OrthoDB" id="9804819at2"/>
<dbReference type="Proteomes" id="UP000051236">
    <property type="component" value="Unassembled WGS sequence"/>
</dbReference>
<dbReference type="PROSITE" id="PS50893">
    <property type="entry name" value="ABC_TRANSPORTER_2"/>
    <property type="match status" value="1"/>
</dbReference>
<dbReference type="SUPFAM" id="SSF52540">
    <property type="entry name" value="P-loop containing nucleoside triphosphate hydrolases"/>
    <property type="match status" value="1"/>
</dbReference>
<evidence type="ECO:0000259" key="4">
    <source>
        <dbReference type="PROSITE" id="PS50893"/>
    </source>
</evidence>
<dbReference type="STRING" id="1423734.FC83_GL002896"/>
<dbReference type="Pfam" id="PF00005">
    <property type="entry name" value="ABC_tran"/>
    <property type="match status" value="1"/>
</dbReference>
<dbReference type="GO" id="GO:0016887">
    <property type="term" value="F:ATP hydrolysis activity"/>
    <property type="evidence" value="ECO:0007669"/>
    <property type="project" value="InterPro"/>
</dbReference>
<name>X0QPZ9_9LACO</name>
<gene>
    <name evidence="5" type="ORF">FC83_GL002896</name>
</gene>
<dbReference type="InterPro" id="IPR017871">
    <property type="entry name" value="ABC_transporter-like_CS"/>
</dbReference>
<dbReference type="PROSITE" id="PS00211">
    <property type="entry name" value="ABC_TRANSPORTER_1"/>
    <property type="match status" value="1"/>
</dbReference>
<dbReference type="GO" id="GO:0005524">
    <property type="term" value="F:ATP binding"/>
    <property type="evidence" value="ECO:0007669"/>
    <property type="project" value="UniProtKB-KW"/>
</dbReference>
<dbReference type="Gene3D" id="3.40.50.300">
    <property type="entry name" value="P-loop containing nucleotide triphosphate hydrolases"/>
    <property type="match status" value="1"/>
</dbReference>
<evidence type="ECO:0000256" key="2">
    <source>
        <dbReference type="ARBA" id="ARBA00022741"/>
    </source>
</evidence>
<dbReference type="CDD" id="cd03230">
    <property type="entry name" value="ABC_DR_subfamily_A"/>
    <property type="match status" value="1"/>
</dbReference>
<feature type="domain" description="ABC transporter" evidence="4">
    <location>
        <begin position="5"/>
        <end position="231"/>
    </location>
</feature>
<reference evidence="5 6" key="1">
    <citation type="journal article" date="2015" name="Genome Announc.">
        <title>Expanding the biotechnology potential of lactobacilli through comparative genomics of 213 strains and associated genera.</title>
        <authorList>
            <person name="Sun Z."/>
            <person name="Harris H.M."/>
            <person name="McCann A."/>
            <person name="Guo C."/>
            <person name="Argimon S."/>
            <person name="Zhang W."/>
            <person name="Yang X."/>
            <person name="Jeffery I.B."/>
            <person name="Cooney J.C."/>
            <person name="Kagawa T.F."/>
            <person name="Liu W."/>
            <person name="Song Y."/>
            <person name="Salvetti E."/>
            <person name="Wrobel A."/>
            <person name="Rasinkangas P."/>
            <person name="Parkhill J."/>
            <person name="Rea M.C."/>
            <person name="O'Sullivan O."/>
            <person name="Ritari J."/>
            <person name="Douillard F.P."/>
            <person name="Paul Ross R."/>
            <person name="Yang R."/>
            <person name="Briner A.E."/>
            <person name="Felis G.E."/>
            <person name="de Vos W.M."/>
            <person name="Barrangou R."/>
            <person name="Klaenhammer T.R."/>
            <person name="Caufield P.W."/>
            <person name="Cui Y."/>
            <person name="Zhang H."/>
            <person name="O'Toole P.W."/>
        </authorList>
    </citation>
    <scope>NUCLEOTIDE SEQUENCE [LARGE SCALE GENOMIC DNA]</scope>
    <source>
        <strain evidence="5 6">DSM 18527</strain>
    </source>
</reference>
<dbReference type="PANTHER" id="PTHR42939">
    <property type="entry name" value="ABC TRANSPORTER ATP-BINDING PROTEIN ALBC-RELATED"/>
    <property type="match status" value="1"/>
</dbReference>
<dbReference type="SMART" id="SM00382">
    <property type="entry name" value="AAA"/>
    <property type="match status" value="1"/>
</dbReference>
<protein>
    <recommendedName>
        <fullName evidence="4">ABC transporter domain-containing protein</fullName>
    </recommendedName>
</protein>
<dbReference type="eggNOG" id="COG1131">
    <property type="taxonomic scope" value="Bacteria"/>
</dbReference>
<comment type="caution">
    <text evidence="5">The sequence shown here is derived from an EMBL/GenBank/DDBJ whole genome shotgun (WGS) entry which is preliminary data.</text>
</comment>
<keyword evidence="1" id="KW-0813">Transport</keyword>
<dbReference type="InterPro" id="IPR051782">
    <property type="entry name" value="ABC_Transporter_VariousFunc"/>
</dbReference>
<dbReference type="InterPro" id="IPR027417">
    <property type="entry name" value="P-loop_NTPase"/>
</dbReference>
<dbReference type="RefSeq" id="WP_035454054.1">
    <property type="nucleotide sequence ID" value="NZ_AZGA01000054.1"/>
</dbReference>
<dbReference type="AlphaFoldDB" id="X0QPZ9"/>
<keyword evidence="6" id="KW-1185">Reference proteome</keyword>
<keyword evidence="2" id="KW-0547">Nucleotide-binding</keyword>
<keyword evidence="3" id="KW-0067">ATP-binding</keyword>
<accession>X0QPZ9</accession>
<evidence type="ECO:0000256" key="1">
    <source>
        <dbReference type="ARBA" id="ARBA00022448"/>
    </source>
</evidence>
<evidence type="ECO:0000313" key="6">
    <source>
        <dbReference type="Proteomes" id="UP000051236"/>
    </source>
</evidence>
<evidence type="ECO:0000256" key="3">
    <source>
        <dbReference type="ARBA" id="ARBA00022840"/>
    </source>
</evidence>
<proteinExistence type="predicted"/>
<organism evidence="5 6">
    <name type="scientific">Agrilactobacillus composti DSM 18527 = JCM 14202</name>
    <dbReference type="NCBI Taxonomy" id="1423734"/>
    <lineage>
        <taxon>Bacteria</taxon>
        <taxon>Bacillati</taxon>
        <taxon>Bacillota</taxon>
        <taxon>Bacilli</taxon>
        <taxon>Lactobacillales</taxon>
        <taxon>Lactobacillaceae</taxon>
        <taxon>Agrilactobacillus</taxon>
    </lineage>
</organism>
<dbReference type="EMBL" id="AZGA01000054">
    <property type="protein sequence ID" value="KRM33328.1"/>
    <property type="molecule type" value="Genomic_DNA"/>
</dbReference>
<evidence type="ECO:0000313" key="5">
    <source>
        <dbReference type="EMBL" id="KRM33328.1"/>
    </source>
</evidence>
<dbReference type="InterPro" id="IPR003439">
    <property type="entry name" value="ABC_transporter-like_ATP-bd"/>
</dbReference>